<evidence type="ECO:0000313" key="12">
    <source>
        <dbReference type="ZFIN" id="ZDB-GENE-110411-118"/>
    </source>
</evidence>
<name>A0AB32T8H2_DANRE</name>
<feature type="transmembrane region" description="Helical" evidence="7">
    <location>
        <begin position="72"/>
        <end position="94"/>
    </location>
</feature>
<dbReference type="AlphaFoldDB" id="A0AB32T8H2"/>
<feature type="domain" description="Peptidase M13 C-terminal" evidence="8">
    <location>
        <begin position="617"/>
        <end position="656"/>
    </location>
</feature>
<evidence type="ECO:0000259" key="9">
    <source>
        <dbReference type="Pfam" id="PF05649"/>
    </source>
</evidence>
<dbReference type="GO" id="GO:0004222">
    <property type="term" value="F:metalloendopeptidase activity"/>
    <property type="evidence" value="ECO:0007669"/>
    <property type="project" value="InterPro"/>
</dbReference>
<dbReference type="CTD" id="3792"/>
<evidence type="ECO:0000256" key="4">
    <source>
        <dbReference type="ARBA" id="ARBA00022801"/>
    </source>
</evidence>
<evidence type="ECO:0000256" key="1">
    <source>
        <dbReference type="ARBA" id="ARBA00001947"/>
    </source>
</evidence>
<keyword evidence="6" id="KW-0482">Metalloprotease</keyword>
<feature type="domain" description="Peptidase M13 N-terminal" evidence="9">
    <location>
        <begin position="186"/>
        <end position="554"/>
    </location>
</feature>
<evidence type="ECO:0000259" key="8">
    <source>
        <dbReference type="Pfam" id="PF01431"/>
    </source>
</evidence>
<reference evidence="11" key="1">
    <citation type="submission" date="2025-08" db="UniProtKB">
        <authorList>
            <consortium name="RefSeq"/>
        </authorList>
    </citation>
    <scope>IDENTIFICATION</scope>
    <source>
        <strain evidence="11">Tuebingen</strain>
        <tissue evidence="11">Fibroblasts and whole tissue</tissue>
    </source>
</reference>
<accession>A0AB32T8H2</accession>
<dbReference type="Pfam" id="PF01431">
    <property type="entry name" value="Peptidase_M13"/>
    <property type="match status" value="1"/>
</dbReference>
<dbReference type="GeneID" id="101882278"/>
<dbReference type="GO" id="GO:0006508">
    <property type="term" value="P:proteolysis"/>
    <property type="evidence" value="ECO:0007669"/>
    <property type="project" value="UniProtKB-KW"/>
</dbReference>
<dbReference type="Gene3D" id="1.10.1380.10">
    <property type="entry name" value="Neutral endopeptidase , domain2"/>
    <property type="match status" value="1"/>
</dbReference>
<dbReference type="InterPro" id="IPR042089">
    <property type="entry name" value="Peptidase_M13_dom_2"/>
</dbReference>
<dbReference type="InterPro" id="IPR008753">
    <property type="entry name" value="Peptidase_M13_N"/>
</dbReference>
<keyword evidence="10" id="KW-1185">Reference proteome</keyword>
<evidence type="ECO:0000256" key="7">
    <source>
        <dbReference type="SAM" id="Phobius"/>
    </source>
</evidence>
<proteinExistence type="predicted"/>
<evidence type="ECO:0000256" key="5">
    <source>
        <dbReference type="ARBA" id="ARBA00022833"/>
    </source>
</evidence>
<dbReference type="AGR" id="ZFIN:ZDB-GENE-110411-118"/>
<dbReference type="Gene3D" id="3.40.390.10">
    <property type="entry name" value="Collagenase (Catalytic Domain)"/>
    <property type="match status" value="1"/>
</dbReference>
<dbReference type="PANTHER" id="PTHR11733">
    <property type="entry name" value="ZINC METALLOPROTEASE FAMILY M13 NEPRILYSIN-RELATED"/>
    <property type="match status" value="1"/>
</dbReference>
<dbReference type="PANTHER" id="PTHR11733:SF128">
    <property type="entry name" value="KELL BLOOD GROUP GLYCOPROTEIN"/>
    <property type="match status" value="1"/>
</dbReference>
<comment type="cofactor">
    <cofactor evidence="1">
        <name>Zn(2+)</name>
        <dbReference type="ChEBI" id="CHEBI:29105"/>
    </cofactor>
</comment>
<evidence type="ECO:0000256" key="2">
    <source>
        <dbReference type="ARBA" id="ARBA00022670"/>
    </source>
</evidence>
<evidence type="ECO:0000256" key="6">
    <source>
        <dbReference type="ARBA" id="ARBA00023049"/>
    </source>
</evidence>
<dbReference type="GO" id="GO:0046872">
    <property type="term" value="F:metal ion binding"/>
    <property type="evidence" value="ECO:0007669"/>
    <property type="project" value="UniProtKB-KW"/>
</dbReference>
<dbReference type="ZFIN" id="ZDB-GENE-110411-118">
    <property type="gene designation" value="kel"/>
</dbReference>
<evidence type="ECO:0000313" key="10">
    <source>
        <dbReference type="Proteomes" id="UP000000437"/>
    </source>
</evidence>
<dbReference type="InterPro" id="IPR024079">
    <property type="entry name" value="MetalloPept_cat_dom_sf"/>
</dbReference>
<evidence type="ECO:0000313" key="11">
    <source>
        <dbReference type="RefSeq" id="XP_068070210.1"/>
    </source>
</evidence>
<dbReference type="InterPro" id="IPR000718">
    <property type="entry name" value="Peptidase_M13"/>
</dbReference>
<keyword evidence="5" id="KW-0862">Zinc</keyword>
<gene>
    <name evidence="11 12" type="primary">kel</name>
</gene>
<keyword evidence="4" id="KW-0378">Hydrolase</keyword>
<dbReference type="PROSITE" id="PS51885">
    <property type="entry name" value="NEPRILYSIN"/>
    <property type="match status" value="1"/>
</dbReference>
<keyword evidence="7" id="KW-0472">Membrane</keyword>
<sequence>MCDVLFCGFAPLTPLSSYQPGPASHTPLIVKSDDVCAFKFVILKEMVTTPEQQPRSDEPNPVLCNKYKYRRLLLPPFAVSLFATALGLGIYSHLQKTADPWKSKWKSAAPLCLSPACIRASEHFSVAMDPFSRPCDYFLFACGAGGSSTNRDRQRVKGEVNKHSEVRTRGLIEMRRGTDGWSKSDGQLKTFPDRQTALLTAIKEILEAPDEAVSMGAAEQKAKNFFKSCMNAESREKMGSEPFLTLLQQLGGWAVSGVWNQTDFNSTLALLMGQYSTFPFFNVYVGPEPSEEQSASNRHYIQIDEPHFQFPIEWNSKTQKAKANTRYLRPFYSACGQYLVLLGVPSDRTTQHCGLFVSLSTTLAVATFPLPYRLSQKLLYRRTTIQELQTLAPAVDWLACLQATFQPLLISKSDIVLVHNLPYIIHMSKTIHLWQVQHELMGTGPLNTYMIFSLLQTLIPALDSRFFQIMRNYSIATGDTQEMPHWWRCVQQTERGFDTLLSHAIREKHAQKEAEELIQDVYSSLKKKLTDLSWRDEKESDFILNKINSLNPRISTNTNNLSYTELNHLYEKVILNEEDFFSNYLQILLLEQKSRARLLSLGTQTEGLSMTPFISGNDIIVPVGMFVSPFFHSSYPRALNYGTLGSLMAKDLLHLLLPDIYTKAKNPETESLCVWSHYLSVTKGPGWGDAFYLPSSKQQEVWVQYSALQVALDAYKMSFKRYLADSSLPGFSYVHLFLSSFTKVTCDTDAYREFMPLEPSFLVTVLCSNSGLCPKPLTCMNKPQSFPAEMCQS</sequence>
<dbReference type="RefSeq" id="XP_068070210.1">
    <property type="nucleotide sequence ID" value="XM_068214109.2"/>
</dbReference>
<keyword evidence="7" id="KW-1133">Transmembrane helix</keyword>
<dbReference type="InterPro" id="IPR018497">
    <property type="entry name" value="Peptidase_M13_C"/>
</dbReference>
<dbReference type="SUPFAM" id="SSF55486">
    <property type="entry name" value="Metalloproteases ('zincins'), catalytic domain"/>
    <property type="match status" value="1"/>
</dbReference>
<keyword evidence="3" id="KW-0479">Metal-binding</keyword>
<dbReference type="Pfam" id="PF05649">
    <property type="entry name" value="Peptidase_M13_N"/>
    <property type="match status" value="1"/>
</dbReference>
<dbReference type="Proteomes" id="UP000000437">
    <property type="component" value="Chromosome 16"/>
</dbReference>
<evidence type="ECO:0000256" key="3">
    <source>
        <dbReference type="ARBA" id="ARBA00022723"/>
    </source>
</evidence>
<keyword evidence="2" id="KW-0645">Protease</keyword>
<keyword evidence="7" id="KW-0812">Transmembrane</keyword>
<organism evidence="10 11">
    <name type="scientific">Danio rerio</name>
    <name type="common">Zebrafish</name>
    <name type="synonym">Brachydanio rerio</name>
    <dbReference type="NCBI Taxonomy" id="7955"/>
    <lineage>
        <taxon>Eukaryota</taxon>
        <taxon>Metazoa</taxon>
        <taxon>Chordata</taxon>
        <taxon>Craniata</taxon>
        <taxon>Vertebrata</taxon>
        <taxon>Euteleostomi</taxon>
        <taxon>Actinopterygii</taxon>
        <taxon>Neopterygii</taxon>
        <taxon>Teleostei</taxon>
        <taxon>Ostariophysi</taxon>
        <taxon>Cypriniformes</taxon>
        <taxon>Danionidae</taxon>
        <taxon>Danioninae</taxon>
        <taxon>Danio</taxon>
    </lineage>
</organism>
<protein>
    <submittedName>
        <fullName evidence="11">Kell blood group glycoprotein isoform X1</fullName>
    </submittedName>
</protein>